<gene>
    <name evidence="5" type="ORF">CYNAS_LOCUS4750</name>
</gene>
<feature type="compositionally biased region" description="Acidic residues" evidence="4">
    <location>
        <begin position="494"/>
        <end position="507"/>
    </location>
</feature>
<feature type="compositionally biased region" description="Acidic residues" evidence="4">
    <location>
        <begin position="166"/>
        <end position="181"/>
    </location>
</feature>
<dbReference type="EMBL" id="CATQJL010000112">
    <property type="protein sequence ID" value="CAJ0592767.1"/>
    <property type="molecule type" value="Genomic_DNA"/>
</dbReference>
<dbReference type="PANTHER" id="PTHR14396">
    <property type="entry name" value="CLASPIN"/>
    <property type="match status" value="1"/>
</dbReference>
<dbReference type="Pfam" id="PF08561">
    <property type="entry name" value="Ribosomal_L37"/>
    <property type="match status" value="1"/>
</dbReference>
<name>A0AA36GKJ5_CYLNA</name>
<accession>A0AA36GKJ5</accession>
<feature type="compositionally biased region" description="Basic and acidic residues" evidence="4">
    <location>
        <begin position="156"/>
        <end position="165"/>
    </location>
</feature>
<feature type="compositionally biased region" description="Basic and acidic residues" evidence="4">
    <location>
        <begin position="414"/>
        <end position="429"/>
    </location>
</feature>
<feature type="compositionally biased region" description="Acidic residues" evidence="4">
    <location>
        <begin position="552"/>
        <end position="563"/>
    </location>
</feature>
<dbReference type="Proteomes" id="UP001176961">
    <property type="component" value="Unassembled WGS sequence"/>
</dbReference>
<feature type="compositionally biased region" description="Acidic residues" evidence="4">
    <location>
        <begin position="198"/>
        <end position="223"/>
    </location>
</feature>
<dbReference type="PANTHER" id="PTHR14396:SF10">
    <property type="entry name" value="CLASPIN"/>
    <property type="match status" value="1"/>
</dbReference>
<feature type="compositionally biased region" description="Low complexity" evidence="4">
    <location>
        <begin position="224"/>
        <end position="235"/>
    </location>
</feature>
<evidence type="ECO:0000256" key="2">
    <source>
        <dbReference type="ARBA" id="ARBA00022553"/>
    </source>
</evidence>
<feature type="compositionally biased region" description="Polar residues" evidence="4">
    <location>
        <begin position="119"/>
        <end position="138"/>
    </location>
</feature>
<dbReference type="GO" id="GO:0007095">
    <property type="term" value="P:mitotic G2 DNA damage checkpoint signaling"/>
    <property type="evidence" value="ECO:0007669"/>
    <property type="project" value="TreeGrafter"/>
</dbReference>
<dbReference type="GO" id="GO:0033314">
    <property type="term" value="P:mitotic DNA replication checkpoint signaling"/>
    <property type="evidence" value="ECO:0007669"/>
    <property type="project" value="TreeGrafter"/>
</dbReference>
<comment type="caution">
    <text evidence="5">The sequence shown here is derived from an EMBL/GenBank/DDBJ whole genome shotgun (WGS) entry which is preliminary data.</text>
</comment>
<evidence type="ECO:0000256" key="3">
    <source>
        <dbReference type="ARBA" id="ARBA00023242"/>
    </source>
</evidence>
<dbReference type="InterPro" id="IPR013870">
    <property type="entry name" value="Ribosomal_mL54"/>
</dbReference>
<feature type="compositionally biased region" description="Low complexity" evidence="4">
    <location>
        <begin position="17"/>
        <end position="29"/>
    </location>
</feature>
<protein>
    <submittedName>
        <fullName evidence="5">Uncharacterized protein</fullName>
    </submittedName>
</protein>
<feature type="compositionally biased region" description="Basic and acidic residues" evidence="4">
    <location>
        <begin position="459"/>
        <end position="478"/>
    </location>
</feature>
<evidence type="ECO:0000256" key="1">
    <source>
        <dbReference type="ARBA" id="ARBA00004123"/>
    </source>
</evidence>
<comment type="subcellular location">
    <subcellularLocation>
        <location evidence="1">Nucleus</location>
    </subcellularLocation>
</comment>
<dbReference type="GO" id="GO:0010997">
    <property type="term" value="F:anaphase-promoting complex binding"/>
    <property type="evidence" value="ECO:0007669"/>
    <property type="project" value="TreeGrafter"/>
</dbReference>
<evidence type="ECO:0000256" key="4">
    <source>
        <dbReference type="SAM" id="MobiDB-lite"/>
    </source>
</evidence>
<feature type="region of interest" description="Disordered" evidence="4">
    <location>
        <begin position="578"/>
        <end position="624"/>
    </location>
</feature>
<feature type="compositionally biased region" description="Acidic residues" evidence="4">
    <location>
        <begin position="595"/>
        <end position="620"/>
    </location>
</feature>
<feature type="region of interest" description="Disordered" evidence="4">
    <location>
        <begin position="112"/>
        <end position="381"/>
    </location>
</feature>
<feature type="region of interest" description="Disordered" evidence="4">
    <location>
        <begin position="1"/>
        <end position="62"/>
    </location>
</feature>
<reference evidence="5" key="1">
    <citation type="submission" date="2023-07" db="EMBL/GenBank/DDBJ databases">
        <authorList>
            <consortium name="CYATHOMIX"/>
        </authorList>
    </citation>
    <scope>NUCLEOTIDE SEQUENCE</scope>
    <source>
        <strain evidence="5">N/A</strain>
    </source>
</reference>
<dbReference type="GO" id="GO:0005634">
    <property type="term" value="C:nucleus"/>
    <property type="evidence" value="ECO:0007669"/>
    <property type="project" value="UniProtKB-SubCell"/>
</dbReference>
<keyword evidence="6" id="KW-1185">Reference proteome</keyword>
<dbReference type="AlphaFoldDB" id="A0AA36GKJ5"/>
<evidence type="ECO:0000313" key="6">
    <source>
        <dbReference type="Proteomes" id="UP001176961"/>
    </source>
</evidence>
<keyword evidence="2" id="KW-0597">Phosphoprotein</keyword>
<keyword evidence="3" id="KW-0539">Nucleus</keyword>
<feature type="compositionally biased region" description="Basic and acidic residues" evidence="4">
    <location>
        <begin position="274"/>
        <end position="295"/>
    </location>
</feature>
<feature type="compositionally biased region" description="Polar residues" evidence="4">
    <location>
        <begin position="331"/>
        <end position="344"/>
    </location>
</feature>
<evidence type="ECO:0000313" key="5">
    <source>
        <dbReference type="EMBL" id="CAJ0592767.1"/>
    </source>
</evidence>
<feature type="compositionally biased region" description="Acidic residues" evidence="4">
    <location>
        <begin position="517"/>
        <end position="542"/>
    </location>
</feature>
<organism evidence="5 6">
    <name type="scientific">Cylicocyclus nassatus</name>
    <name type="common">Nematode worm</name>
    <dbReference type="NCBI Taxonomy" id="53992"/>
    <lineage>
        <taxon>Eukaryota</taxon>
        <taxon>Metazoa</taxon>
        <taxon>Ecdysozoa</taxon>
        <taxon>Nematoda</taxon>
        <taxon>Chromadorea</taxon>
        <taxon>Rhabditida</taxon>
        <taxon>Rhabditina</taxon>
        <taxon>Rhabditomorpha</taxon>
        <taxon>Strongyloidea</taxon>
        <taxon>Strongylidae</taxon>
        <taxon>Cylicocyclus</taxon>
    </lineage>
</organism>
<dbReference type="InterPro" id="IPR024146">
    <property type="entry name" value="Claspin"/>
</dbReference>
<sequence length="954" mass="107607">MEMEVTNGYTLDDTVDSQASQASTTSGSSLAIQFSVDELQENSAELPAPSSSETIRNEGKTRRLNRRLALANLQLPKLTIKEDSVIDLCTEEDRAEDLAWFKKKFPNLKADEANAKHNGLTSPPKNPKNQQFPHSVATQRAVKQDLERKLAKRRKAEMAKRREQYMEDNEGLLEDEEEEVDTKDSIKPKKRVKKPVGSDDDSENDEDYNGDDEEEEEIDESGSDSDASSGENDGNGMEESADELDDSKVSKANDDLPESVDLFDGASTAGSANKDSDHHKDDSPCWTGKNEDGFKKPAVCPTQEKETSGRKLHPVESLSLMLNESFDTETPPISQPTFPNSLSQWFGDKPSDEGSGQETEEVLASEQKPEFVNIGSFSDMDPFKDTGVDDMLMLCSGRFDTQNLTRENTEAVGDDSKSKASDDEDEIHKSTNQLQKRKRKLVTSDDEDESDKAAAGMEDEVKEKGDVEAVTEERKSTEEETESLTHLRRAIVDSDSDENAEEQEEVDQERNTAENETFLEEEPDVDEEEEMEENEEEEGQEMETEKKTKDYIEEEAEDSDDELAVIRRLERKEFERKANRENWFDDEASLSGDDVGSDVDEDGDVANEYEAEEGDADNLPDTEAIRRQNHRLLLKQEQEREHKALVKLQDRLLADGDLGGTETNRTFRLKLREEITIAEGEEGEAEAVEEGEASSSQAHAQRVSAIKWLIEHKEEYEKLEDKDEDDIFDVATRSVKISEVTVNVVSKAPRTLLGQSGLENAIKEMAGTTTAKQLYMNNANAALKRPPSPSSAFTVAKKMRSSVSVLSVLEQHHRSWDMLRLALRCAAQVPSTCGQGATRVYATVGSKVVPTKIDKSAIEEDAEKLAKYVCINYLIQGEEPGPKILPDSEYPSWLFELDLRPPRPLEDLDPEKDGWLYWRALRIRQIKQNRRIEELKTRFLHLQNSPSMRKYRRW</sequence>
<feature type="region of interest" description="Disordered" evidence="4">
    <location>
        <begin position="399"/>
        <end position="564"/>
    </location>
</feature>
<proteinExistence type="predicted"/>